<evidence type="ECO:0000256" key="6">
    <source>
        <dbReference type="ARBA" id="ARBA00023014"/>
    </source>
</evidence>
<evidence type="ECO:0000259" key="8">
    <source>
        <dbReference type="Pfam" id="PF00266"/>
    </source>
</evidence>
<keyword evidence="10" id="KW-1185">Reference proteome</keyword>
<name>A0A4P6EY27_9BACL</name>
<dbReference type="InterPro" id="IPR020578">
    <property type="entry name" value="Aminotrans_V_PyrdxlP_BS"/>
</dbReference>
<accession>A0A4P6EY27</accession>
<dbReference type="RefSeq" id="WP_129444000.1">
    <property type="nucleotide sequence ID" value="NZ_CP035492.1"/>
</dbReference>
<dbReference type="InterPro" id="IPR016454">
    <property type="entry name" value="Cysteine_dSase"/>
</dbReference>
<dbReference type="InterPro" id="IPR015422">
    <property type="entry name" value="PyrdxlP-dep_Trfase_small"/>
</dbReference>
<dbReference type="Gene3D" id="3.40.640.10">
    <property type="entry name" value="Type I PLP-dependent aspartate aminotransferase-like (Major domain)"/>
    <property type="match status" value="1"/>
</dbReference>
<reference evidence="9 10" key="1">
    <citation type="submission" date="2019-01" db="EMBL/GenBank/DDBJ databases">
        <title>Genome sequencing of strain FW100M-2.</title>
        <authorList>
            <person name="Heo J."/>
            <person name="Kim S.-J."/>
            <person name="Kim J.-S."/>
            <person name="Hong S.-B."/>
            <person name="Kwon S.-W."/>
        </authorList>
    </citation>
    <scope>NUCLEOTIDE SEQUENCE [LARGE SCALE GENOMIC DNA]</scope>
    <source>
        <strain evidence="9 10">FW100M-2</strain>
    </source>
</reference>
<keyword evidence="5" id="KW-0408">Iron</keyword>
<dbReference type="PROSITE" id="PS00595">
    <property type="entry name" value="AA_TRANSFER_CLASS_5"/>
    <property type="match status" value="1"/>
</dbReference>
<dbReference type="PIRSF" id="PIRSF005572">
    <property type="entry name" value="NifS"/>
    <property type="match status" value="1"/>
</dbReference>
<evidence type="ECO:0000313" key="9">
    <source>
        <dbReference type="EMBL" id="QAY68310.1"/>
    </source>
</evidence>
<comment type="cofactor">
    <cofactor evidence="1 7">
        <name>pyridoxal 5'-phosphate</name>
        <dbReference type="ChEBI" id="CHEBI:597326"/>
    </cofactor>
</comment>
<dbReference type="Gene3D" id="3.90.1150.10">
    <property type="entry name" value="Aspartate Aminotransferase, domain 1"/>
    <property type="match status" value="1"/>
</dbReference>
<dbReference type="EMBL" id="CP035492">
    <property type="protein sequence ID" value="QAY68310.1"/>
    <property type="molecule type" value="Genomic_DNA"/>
</dbReference>
<dbReference type="Proteomes" id="UP000293568">
    <property type="component" value="Chromosome"/>
</dbReference>
<sequence>MLYFDHCASTPPYDEVIQTLAEVMKAHYANPSSIHGAGLQADKLVERSRTVLAGATGTKPEEWLFTSGGTESNNLAVKGAAKFYRSRGNHIITTAIEHASVYDAYKQLEAEGFRVTYLPVNVTGHVDPGELQKQLSDDTILVSVMHVNNETGSVQPIAEIGRLLKDRPKTLFHVDAVQSIGKLPVDIKGWGIDLLTGSAHKLRGPKGVGFLYVREGLRLQPLQSGGSQEHALRAGTQNVPAIVAAAKAFRMTMSSAEERAEAMYALRSQLIKAIESIPELKLNGSADAMAAGAPMAPHIVNVSYPGMKPEVMVHMLEEAGIIASTKSACSSKDDKPSRVLLAMGLERAQASGGIRISFGDEHTPQDIKKLEDGLRAVVRRLKPLERG</sequence>
<protein>
    <submittedName>
        <fullName evidence="9">Cysteine desulfurase</fullName>
    </submittedName>
</protein>
<dbReference type="Gene3D" id="1.10.260.50">
    <property type="match status" value="1"/>
</dbReference>
<dbReference type="FunFam" id="3.40.640.10:FF:000084">
    <property type="entry name" value="IscS-like cysteine desulfurase"/>
    <property type="match status" value="1"/>
</dbReference>
<evidence type="ECO:0000256" key="2">
    <source>
        <dbReference type="ARBA" id="ARBA00006490"/>
    </source>
</evidence>
<comment type="similarity">
    <text evidence="2">Belongs to the class-V pyridoxal-phosphate-dependent aminotransferase family. NifS/IscS subfamily.</text>
</comment>
<dbReference type="GO" id="GO:0051536">
    <property type="term" value="F:iron-sulfur cluster binding"/>
    <property type="evidence" value="ECO:0007669"/>
    <property type="project" value="UniProtKB-KW"/>
</dbReference>
<keyword evidence="4" id="KW-0663">Pyridoxal phosphate</keyword>
<dbReference type="GO" id="GO:0046872">
    <property type="term" value="F:metal ion binding"/>
    <property type="evidence" value="ECO:0007669"/>
    <property type="project" value="UniProtKB-KW"/>
</dbReference>
<dbReference type="GO" id="GO:0031071">
    <property type="term" value="F:cysteine desulfurase activity"/>
    <property type="evidence" value="ECO:0007669"/>
    <property type="project" value="UniProtKB-ARBA"/>
</dbReference>
<evidence type="ECO:0000256" key="7">
    <source>
        <dbReference type="RuleBase" id="RU004504"/>
    </source>
</evidence>
<dbReference type="OrthoDB" id="9808002at2"/>
<dbReference type="InterPro" id="IPR015424">
    <property type="entry name" value="PyrdxlP-dep_Trfase"/>
</dbReference>
<evidence type="ECO:0000256" key="3">
    <source>
        <dbReference type="ARBA" id="ARBA00022723"/>
    </source>
</evidence>
<evidence type="ECO:0000256" key="1">
    <source>
        <dbReference type="ARBA" id="ARBA00001933"/>
    </source>
</evidence>
<dbReference type="PANTHER" id="PTHR11601:SF50">
    <property type="entry name" value="CYSTEINE DESULFURASE ISCS 2-RELATED"/>
    <property type="match status" value="1"/>
</dbReference>
<keyword evidence="6" id="KW-0411">Iron-sulfur</keyword>
<organism evidence="9 10">
    <name type="scientific">Paenibacillus protaetiae</name>
    <dbReference type="NCBI Taxonomy" id="2509456"/>
    <lineage>
        <taxon>Bacteria</taxon>
        <taxon>Bacillati</taxon>
        <taxon>Bacillota</taxon>
        <taxon>Bacilli</taxon>
        <taxon>Bacillales</taxon>
        <taxon>Paenibacillaceae</taxon>
        <taxon>Paenibacillus</taxon>
    </lineage>
</organism>
<dbReference type="InterPro" id="IPR000192">
    <property type="entry name" value="Aminotrans_V_dom"/>
</dbReference>
<dbReference type="InterPro" id="IPR015421">
    <property type="entry name" value="PyrdxlP-dep_Trfase_major"/>
</dbReference>
<keyword evidence="3" id="KW-0479">Metal-binding</keyword>
<evidence type="ECO:0000256" key="5">
    <source>
        <dbReference type="ARBA" id="ARBA00023004"/>
    </source>
</evidence>
<evidence type="ECO:0000256" key="4">
    <source>
        <dbReference type="ARBA" id="ARBA00022898"/>
    </source>
</evidence>
<dbReference type="SUPFAM" id="SSF53383">
    <property type="entry name" value="PLP-dependent transferases"/>
    <property type="match status" value="1"/>
</dbReference>
<dbReference type="AlphaFoldDB" id="A0A4P6EY27"/>
<evidence type="ECO:0000313" key="10">
    <source>
        <dbReference type="Proteomes" id="UP000293568"/>
    </source>
</evidence>
<feature type="domain" description="Aminotransferase class V" evidence="8">
    <location>
        <begin position="3"/>
        <end position="370"/>
    </location>
</feature>
<gene>
    <name evidence="9" type="ORF">ET464_02375</name>
</gene>
<dbReference type="KEGG" id="pprt:ET464_02375"/>
<dbReference type="Pfam" id="PF00266">
    <property type="entry name" value="Aminotran_5"/>
    <property type="match status" value="1"/>
</dbReference>
<proteinExistence type="inferred from homology"/>
<dbReference type="PANTHER" id="PTHR11601">
    <property type="entry name" value="CYSTEINE DESULFURYLASE FAMILY MEMBER"/>
    <property type="match status" value="1"/>
</dbReference>